<keyword evidence="3" id="KW-1185">Reference proteome</keyword>
<accession>K6YBC1</accession>
<organism evidence="2 3">
    <name type="scientific">Aliiglaciecola lipolytica E3</name>
    <dbReference type="NCBI Taxonomy" id="1127673"/>
    <lineage>
        <taxon>Bacteria</taxon>
        <taxon>Pseudomonadati</taxon>
        <taxon>Pseudomonadota</taxon>
        <taxon>Gammaproteobacteria</taxon>
        <taxon>Alteromonadales</taxon>
        <taxon>Alteromonadaceae</taxon>
        <taxon>Aliiglaciecola</taxon>
    </lineage>
</organism>
<proteinExistence type="predicted"/>
<evidence type="ECO:0000256" key="1">
    <source>
        <dbReference type="SAM" id="Phobius"/>
    </source>
</evidence>
<keyword evidence="1" id="KW-0472">Membrane</keyword>
<keyword evidence="1" id="KW-1133">Transmembrane helix</keyword>
<protein>
    <submittedName>
        <fullName evidence="2">Uncharacterized protein</fullName>
    </submittedName>
</protein>
<comment type="caution">
    <text evidence="2">The sequence shown here is derived from an EMBL/GenBank/DDBJ whole genome shotgun (WGS) entry which is preliminary data.</text>
</comment>
<evidence type="ECO:0000313" key="3">
    <source>
        <dbReference type="Proteomes" id="UP000006334"/>
    </source>
</evidence>
<dbReference type="Proteomes" id="UP000006334">
    <property type="component" value="Unassembled WGS sequence"/>
</dbReference>
<dbReference type="RefSeq" id="WP_008845287.1">
    <property type="nucleotide sequence ID" value="NZ_BAEN01000056.1"/>
</dbReference>
<dbReference type="OrthoDB" id="5772852at2"/>
<dbReference type="STRING" id="1127673.GLIP_2861"/>
<keyword evidence="1" id="KW-0812">Transmembrane</keyword>
<dbReference type="EMBL" id="BAEN01000056">
    <property type="protein sequence ID" value="GAC15482.1"/>
    <property type="molecule type" value="Genomic_DNA"/>
</dbReference>
<reference evidence="2 3" key="1">
    <citation type="journal article" date="2017" name="Antonie Van Leeuwenhoek">
        <title>Rhizobium rhizosphaerae sp. nov., a novel species isolated from rice rhizosphere.</title>
        <authorList>
            <person name="Zhao J.J."/>
            <person name="Zhang J."/>
            <person name="Zhang R.J."/>
            <person name="Zhang C.W."/>
            <person name="Yin H.Q."/>
            <person name="Zhang X.X."/>
        </authorList>
    </citation>
    <scope>NUCLEOTIDE SEQUENCE [LARGE SCALE GENOMIC DNA]</scope>
    <source>
        <strain evidence="2 3">E3</strain>
    </source>
</reference>
<name>K6YBC1_9ALTE</name>
<evidence type="ECO:0000313" key="2">
    <source>
        <dbReference type="EMBL" id="GAC15482.1"/>
    </source>
</evidence>
<dbReference type="eggNOG" id="ENOG50331QF">
    <property type="taxonomic scope" value="Bacteria"/>
</dbReference>
<sequence>MTNERVLILLKIVMCCGLCLILLGIYLHLFNQTIEEMGVQGMIISAACVAIGMVLSLPTKMVITFILVKREAELQKQSVQISNK</sequence>
<feature type="transmembrane region" description="Helical" evidence="1">
    <location>
        <begin position="42"/>
        <end position="68"/>
    </location>
</feature>
<feature type="transmembrane region" description="Helical" evidence="1">
    <location>
        <begin position="7"/>
        <end position="30"/>
    </location>
</feature>
<dbReference type="AlphaFoldDB" id="K6YBC1"/>
<gene>
    <name evidence="2" type="ORF">GLIP_2861</name>
</gene>